<evidence type="ECO:0000313" key="13">
    <source>
        <dbReference type="EMBL" id="AIN47469.1"/>
    </source>
</evidence>
<evidence type="ECO:0000256" key="2">
    <source>
        <dbReference type="ARBA" id="ARBA00022741"/>
    </source>
</evidence>
<dbReference type="SMART" id="SM00382">
    <property type="entry name" value="AAA"/>
    <property type="match status" value="1"/>
</dbReference>
<keyword evidence="7 11" id="KW-0067">ATP-binding</keyword>
<comment type="similarity">
    <text evidence="11">Belongs to the RecD family.</text>
</comment>
<dbReference type="KEGG" id="bcib:IM45_1209"/>
<dbReference type="InterPro" id="IPR006344">
    <property type="entry name" value="RecD"/>
</dbReference>
<dbReference type="Pfam" id="PF13245">
    <property type="entry name" value="AAA_19"/>
    <property type="match status" value="1"/>
</dbReference>
<dbReference type="GO" id="GO:0009338">
    <property type="term" value="C:exodeoxyribonuclease V complex"/>
    <property type="evidence" value="ECO:0007669"/>
    <property type="project" value="InterPro"/>
</dbReference>
<dbReference type="InterPro" id="IPR050534">
    <property type="entry name" value="Coronavir_polyprotein_1ab"/>
</dbReference>
<evidence type="ECO:0000256" key="1">
    <source>
        <dbReference type="ARBA" id="ARBA00022722"/>
    </source>
</evidence>
<evidence type="ECO:0000259" key="12">
    <source>
        <dbReference type="SMART" id="SM00382"/>
    </source>
</evidence>
<comment type="catalytic activity">
    <reaction evidence="11">
        <text>ATP + H2O = ADP + phosphate + H(+)</text>
        <dbReference type="Rhea" id="RHEA:13065"/>
        <dbReference type="ChEBI" id="CHEBI:15377"/>
        <dbReference type="ChEBI" id="CHEBI:15378"/>
        <dbReference type="ChEBI" id="CHEBI:30616"/>
        <dbReference type="ChEBI" id="CHEBI:43474"/>
        <dbReference type="ChEBI" id="CHEBI:456216"/>
        <dbReference type="EC" id="5.6.2.3"/>
    </reaction>
</comment>
<dbReference type="InterPro" id="IPR049550">
    <property type="entry name" value="RecD_N"/>
</dbReference>
<keyword evidence="1 11" id="KW-0540">Nuclease</keyword>
<evidence type="ECO:0000313" key="14">
    <source>
        <dbReference type="Proteomes" id="UP000067325"/>
    </source>
</evidence>
<dbReference type="PANTHER" id="PTHR43788:SF6">
    <property type="entry name" value="DNA HELICASE B"/>
    <property type="match status" value="1"/>
</dbReference>
<dbReference type="FunFam" id="3.40.50.300:FF:000912">
    <property type="entry name" value="RecBCD enzyme subunit RecD"/>
    <property type="match status" value="1"/>
</dbReference>
<dbReference type="InterPro" id="IPR027417">
    <property type="entry name" value="P-loop_NTPase"/>
</dbReference>
<dbReference type="NCBIfam" id="NF008127">
    <property type="entry name" value="PRK10875.1"/>
    <property type="match status" value="1"/>
</dbReference>
<evidence type="ECO:0000256" key="7">
    <source>
        <dbReference type="ARBA" id="ARBA00022840"/>
    </source>
</evidence>
<proteinExistence type="inferred from homology"/>
<dbReference type="HAMAP" id="MF_01487">
    <property type="entry name" value="RecD"/>
    <property type="match status" value="1"/>
</dbReference>
<keyword evidence="8 11" id="KW-0238">DNA-binding</keyword>
<dbReference type="OrthoDB" id="9803432at2"/>
<dbReference type="PANTHER" id="PTHR43788">
    <property type="entry name" value="DNA2/NAM7 HELICASE FAMILY MEMBER"/>
    <property type="match status" value="1"/>
</dbReference>
<dbReference type="InterPro" id="IPR003593">
    <property type="entry name" value="AAA+_ATPase"/>
</dbReference>
<keyword evidence="4 11" id="KW-0378">Hydrolase</keyword>
<gene>
    <name evidence="11" type="primary">recD</name>
    <name evidence="13" type="ORF">IM45_1209</name>
</gene>
<keyword evidence="10 11" id="KW-0413">Isomerase</keyword>
<dbReference type="NCBIfam" id="TIGR01447">
    <property type="entry name" value="recD"/>
    <property type="match status" value="1"/>
</dbReference>
<comment type="function">
    <text evidence="11">A helicase/nuclease that prepares dsDNA breaks (DSB) for recombinational DNA repair. Binds to DSBs and unwinds DNA via a highly rapid and processive ATP-dependent bidirectional helicase activity. Unwinds dsDNA until it encounters a Chi (crossover hotspot instigator) sequence from the 3' direction. Cuts ssDNA a few nucleotides 3' to the Chi site. The properties and activities of the enzyme are changed at Chi. The Chi-altered holoenzyme produces a long 3'-ssDNA overhang and facilitates RecA-binding to the ssDNA for homologous DNA recombination and repair. Holoenzyme degrades any linearized DNA that is unable to undergo homologous recombination. In the holoenzyme this subunit has ssDNA-dependent ATPase and 5'-3' helicase activity. When added to pre-assembled RecBC greatly stimulates nuclease activity and augments holoenzyme processivity. Negatively regulates the RecA-loading ability of RecBCD.</text>
</comment>
<name>A0A088MZ29_9GAMM</name>
<keyword evidence="6 11" id="KW-0269">Exonuclease</keyword>
<organism evidence="13 14">
    <name type="scientific">Candidatus Palibaumannia cicadellinicola</name>
    <dbReference type="NCBI Taxonomy" id="186490"/>
    <lineage>
        <taxon>Bacteria</taxon>
        <taxon>Pseudomonadati</taxon>
        <taxon>Pseudomonadota</taxon>
        <taxon>Gammaproteobacteria</taxon>
        <taxon>Candidatus Palibaumannia</taxon>
    </lineage>
</organism>
<dbReference type="Gene3D" id="1.10.10.1020">
    <property type="entry name" value="RecBCD complex, subunit RecD, N-terminal domain"/>
    <property type="match status" value="1"/>
</dbReference>
<keyword evidence="9 11" id="KW-0234">DNA repair</keyword>
<evidence type="ECO:0000256" key="3">
    <source>
        <dbReference type="ARBA" id="ARBA00022763"/>
    </source>
</evidence>
<dbReference type="GO" id="GO:0043139">
    <property type="term" value="F:5'-3' DNA helicase activity"/>
    <property type="evidence" value="ECO:0007669"/>
    <property type="project" value="UniProtKB-UniRule"/>
</dbReference>
<feature type="domain" description="AAA+ ATPase" evidence="12">
    <location>
        <begin position="171"/>
        <end position="328"/>
    </location>
</feature>
<dbReference type="GO" id="GO:0000724">
    <property type="term" value="P:double-strand break repair via homologous recombination"/>
    <property type="evidence" value="ECO:0007669"/>
    <property type="project" value="UniProtKB-UniRule"/>
</dbReference>
<evidence type="ECO:0000256" key="6">
    <source>
        <dbReference type="ARBA" id="ARBA00022839"/>
    </source>
</evidence>
<evidence type="ECO:0000256" key="11">
    <source>
        <dbReference type="HAMAP-Rule" id="MF_01487"/>
    </source>
</evidence>
<dbReference type="GO" id="GO:0003677">
    <property type="term" value="F:DNA binding"/>
    <property type="evidence" value="ECO:0007669"/>
    <property type="project" value="UniProtKB-UniRule"/>
</dbReference>
<evidence type="ECO:0000256" key="4">
    <source>
        <dbReference type="ARBA" id="ARBA00022801"/>
    </source>
</evidence>
<dbReference type="CDD" id="cd17933">
    <property type="entry name" value="DEXSc_RecD-like"/>
    <property type="match status" value="1"/>
</dbReference>
<dbReference type="SUPFAM" id="SSF52540">
    <property type="entry name" value="P-loop containing nucleoside triphosphate hydrolases"/>
    <property type="match status" value="2"/>
</dbReference>
<evidence type="ECO:0000256" key="10">
    <source>
        <dbReference type="ARBA" id="ARBA00023235"/>
    </source>
</evidence>
<dbReference type="InterPro" id="IPR027785">
    <property type="entry name" value="UvrD-like_helicase_C"/>
</dbReference>
<dbReference type="InterPro" id="IPR041851">
    <property type="entry name" value="RecD_N_sf"/>
</dbReference>
<dbReference type="EC" id="5.6.2.3" evidence="11"/>
<dbReference type="eggNOG" id="COG0507">
    <property type="taxonomic scope" value="Bacteria"/>
</dbReference>
<comment type="subunit">
    <text evidence="11">Heterotrimer of RecB, RecC and RecD. All subunits contribute to DNA-binding.</text>
</comment>
<dbReference type="GO" id="GO:0017116">
    <property type="term" value="F:single-stranded DNA helicase activity"/>
    <property type="evidence" value="ECO:0007669"/>
    <property type="project" value="TreeGrafter"/>
</dbReference>
<accession>A0A088MZ29</accession>
<protein>
    <recommendedName>
        <fullName evidence="11">RecBCD enzyme subunit RecD</fullName>
        <ecNumber evidence="11">5.6.2.3</ecNumber>
    </recommendedName>
    <alternativeName>
        <fullName evidence="11">DNA 5'-3' helicase subunit RecD</fullName>
    </alternativeName>
    <alternativeName>
        <fullName evidence="11">Exonuclease V subunit RecD</fullName>
        <shortName evidence="11">ExoV subunit RecD</shortName>
    </alternativeName>
    <alternativeName>
        <fullName evidence="11">Helicase/nuclease RecBCD subunit RecD</fullName>
    </alternativeName>
</protein>
<keyword evidence="3 11" id="KW-0227">DNA damage</keyword>
<dbReference type="RefSeq" id="WP_038499129.1">
    <property type="nucleotide sequence ID" value="NZ_CP008985.1"/>
</dbReference>
<dbReference type="GO" id="GO:0005524">
    <property type="term" value="F:ATP binding"/>
    <property type="evidence" value="ECO:0007669"/>
    <property type="project" value="UniProtKB-UniRule"/>
</dbReference>
<reference evidence="13 14" key="1">
    <citation type="journal article" date="2014" name="MBio">
        <title>Differential genome evolution between companion symbionts in an insect-bacterial symbiosis.</title>
        <authorList>
            <person name="Bennett G.M."/>
            <person name="McCutcheon J.P."/>
            <person name="MacDonald B.R."/>
            <person name="Romanovicz D."/>
            <person name="Moran N.A."/>
        </authorList>
    </citation>
    <scope>NUCLEOTIDE SEQUENCE [LARGE SCALE GENOMIC DNA]</scope>
    <source>
        <strain evidence="13 14">BGSS</strain>
    </source>
</reference>
<evidence type="ECO:0000256" key="9">
    <source>
        <dbReference type="ARBA" id="ARBA00023204"/>
    </source>
</evidence>
<dbReference type="Pfam" id="PF13538">
    <property type="entry name" value="UvrD_C_2"/>
    <property type="match status" value="1"/>
</dbReference>
<keyword evidence="2 11" id="KW-0547">Nucleotide-binding</keyword>
<dbReference type="GO" id="GO:0008854">
    <property type="term" value="F:exodeoxyribonuclease V activity"/>
    <property type="evidence" value="ECO:0007669"/>
    <property type="project" value="InterPro"/>
</dbReference>
<dbReference type="EMBL" id="CP008985">
    <property type="protein sequence ID" value="AIN47469.1"/>
    <property type="molecule type" value="Genomic_DNA"/>
</dbReference>
<feature type="binding site" evidence="11">
    <location>
        <begin position="179"/>
        <end position="186"/>
    </location>
    <ligand>
        <name>ATP</name>
        <dbReference type="ChEBI" id="CHEBI:30616"/>
    </ligand>
</feature>
<dbReference type="GO" id="GO:0016887">
    <property type="term" value="F:ATP hydrolysis activity"/>
    <property type="evidence" value="ECO:0007669"/>
    <property type="project" value="RHEA"/>
</dbReference>
<sequence length="627" mass="70594">MEEIILQAQKLCLWRPLDIQFARMVAAPSHSPQALLLASACLSADVGLGHVCLPLLLLTPKKLFDGRYPKLALQAWQQVGSLKLKAWQHLLLTSPSVSDGSRSTPLVLDNQRLYLHRMWRYECTIAYFFQRQFRPRVVTDENRIRAVLNRLFPTKDQMINWHKIAIAVALIDQVVLISGGPGTGKTTIVAKLLAAILLLSDNARLRIMIAAPTGKAAARLSESLAQAIQKMQLDNSLRQQIACQAITLHRLLGAQPNSQRMRYHNDNQLHIDVLIIDEASMVDFRMMANIIDALPAHTRVIFLGDRYQLASVETGAVFRDLCQFANTGYSVQRCQELSRLTGYRLSTKKNHEGRYDSRYKIADSLCLLRKSYRFNYHSGISRLAHAINVGDIQNTLALLNSKQYADIHYIPRREEQDYQKMINDSITSYYYYLKLVYAGESPHAIIAKFNNYRLLTTLREGQFGVSGLNSSIEQMLMNYGLIKKIGCSYAGRPIIILHNAPSLGLYNGDIGMVLSSGQHILCAYFILPDSSIKAVPISCLPKHETAFAMTVHKSQGSEFTHTALVLPDNICPVLTRELLYTGVTRARQLLYIYAPDNGILAQTIATTIQRRSGLKERFLSEPNSYTL</sequence>
<evidence type="ECO:0000256" key="8">
    <source>
        <dbReference type="ARBA" id="ARBA00023125"/>
    </source>
</evidence>
<dbReference type="AlphaFoldDB" id="A0A088MZ29"/>
<dbReference type="Gene3D" id="3.40.50.300">
    <property type="entry name" value="P-loop containing nucleotide triphosphate hydrolases"/>
    <property type="match status" value="3"/>
</dbReference>
<evidence type="ECO:0000256" key="5">
    <source>
        <dbReference type="ARBA" id="ARBA00022806"/>
    </source>
</evidence>
<keyword evidence="5 11" id="KW-0347">Helicase</keyword>
<dbReference type="Proteomes" id="UP000067325">
    <property type="component" value="Chromosome"/>
</dbReference>
<dbReference type="Pfam" id="PF21185">
    <property type="entry name" value="RecD_N"/>
    <property type="match status" value="1"/>
</dbReference>
<dbReference type="CDD" id="cd18809">
    <property type="entry name" value="SF1_C_RecD"/>
    <property type="match status" value="1"/>
</dbReference>
<comment type="miscellaneous">
    <text evidence="11">In the RecBCD complex, RecB has a slow 3'-5' helicase, an exonuclease activity and loads RecA onto ssDNA, RecD has a fast 5'-3' helicase activity, while RecC stimulates the ATPase and processivity of the RecB helicase and contributes to recognition of the Chi site.</text>
</comment>